<dbReference type="AlphaFoldDB" id="A0A1X7CM61"/>
<dbReference type="EMBL" id="FXAH01000001">
    <property type="protein sequence ID" value="SME99273.1"/>
    <property type="molecule type" value="Genomic_DNA"/>
</dbReference>
<reference evidence="4" key="1">
    <citation type="submission" date="2017-04" db="EMBL/GenBank/DDBJ databases">
        <authorList>
            <person name="Varghese N."/>
            <person name="Submissions S."/>
        </authorList>
    </citation>
    <scope>NUCLEOTIDE SEQUENCE [LARGE SCALE GENOMIC DNA]</scope>
    <source>
        <strain evidence="4">Ballard 720</strain>
    </source>
</reference>
<evidence type="ECO:0000313" key="3">
    <source>
        <dbReference type="EMBL" id="SME99273.1"/>
    </source>
</evidence>
<dbReference type="InterPro" id="IPR031939">
    <property type="entry name" value="Adhesin_E-like"/>
</dbReference>
<evidence type="ECO:0000259" key="2">
    <source>
        <dbReference type="Pfam" id="PF16747"/>
    </source>
</evidence>
<dbReference type="Pfam" id="PF16747">
    <property type="entry name" value="Adhesin_E"/>
    <property type="match status" value="1"/>
</dbReference>
<dbReference type="Proteomes" id="UP000192911">
    <property type="component" value="Unassembled WGS sequence"/>
</dbReference>
<accession>A0A1X7CM61</accession>
<protein>
    <recommendedName>
        <fullName evidence="2">Surface-adhesin protein E-like domain-containing protein</fullName>
    </recommendedName>
</protein>
<sequence>MRIASGIAVGLSLFVVLGAARAASWTPVFEDAEHTVYVDLDRIKRDAHGYRLVWVMSDYTKHPLVDPGSGVTATVMVERDSIDCGMDRIKVLSAQLYDPQGNNLGQPDLSAQTYRDIPPDSTIEAIEHAVCGQEE</sequence>
<dbReference type="OrthoDB" id="7359917at2"/>
<gene>
    <name evidence="3" type="ORF">SAMN06295900_101602</name>
</gene>
<evidence type="ECO:0000256" key="1">
    <source>
        <dbReference type="SAM" id="SignalP"/>
    </source>
</evidence>
<keyword evidence="4" id="KW-1185">Reference proteome</keyword>
<proteinExistence type="predicted"/>
<name>A0A1X7CM61_TRICW</name>
<feature type="domain" description="Surface-adhesin protein E-like" evidence="2">
    <location>
        <begin position="25"/>
        <end position="132"/>
    </location>
</feature>
<organism evidence="3 4">
    <name type="scientific">Trinickia caryophylli</name>
    <name type="common">Paraburkholderia caryophylli</name>
    <dbReference type="NCBI Taxonomy" id="28094"/>
    <lineage>
        <taxon>Bacteria</taxon>
        <taxon>Pseudomonadati</taxon>
        <taxon>Pseudomonadota</taxon>
        <taxon>Betaproteobacteria</taxon>
        <taxon>Burkholderiales</taxon>
        <taxon>Burkholderiaceae</taxon>
        <taxon>Trinickia</taxon>
    </lineage>
</organism>
<evidence type="ECO:0000313" key="4">
    <source>
        <dbReference type="Proteomes" id="UP000192911"/>
    </source>
</evidence>
<feature type="chain" id="PRO_5013390151" description="Surface-adhesin protein E-like domain-containing protein" evidence="1">
    <location>
        <begin position="23"/>
        <end position="135"/>
    </location>
</feature>
<dbReference type="GeneID" id="95548921"/>
<dbReference type="RefSeq" id="WP_139831105.1">
    <property type="nucleotide sequence ID" value="NZ_BSQD01000001.1"/>
</dbReference>
<keyword evidence="1" id="KW-0732">Signal</keyword>
<feature type="signal peptide" evidence="1">
    <location>
        <begin position="1"/>
        <end position="22"/>
    </location>
</feature>